<evidence type="ECO:0000256" key="5">
    <source>
        <dbReference type="ARBA" id="ARBA00022748"/>
    </source>
</evidence>
<dbReference type="InterPro" id="IPR012340">
    <property type="entry name" value="NA-bd_OB-fold"/>
</dbReference>
<evidence type="ECO:0000256" key="9">
    <source>
        <dbReference type="ARBA" id="ARBA00023136"/>
    </source>
</evidence>
<keyword evidence="5 10" id="KW-0201">Cytochrome c-type biogenesis</keyword>
<keyword evidence="9 10" id="KW-0472">Membrane</keyword>
<protein>
    <recommendedName>
        <fullName evidence="10">Cytochrome c-type biogenesis protein CcmE</fullName>
    </recommendedName>
    <alternativeName>
        <fullName evidence="10">Cytochrome c maturation protein E</fullName>
    </alternativeName>
    <alternativeName>
        <fullName evidence="10">Heme chaperone CcmE</fullName>
    </alternativeName>
</protein>
<dbReference type="HAMAP" id="MF_01959">
    <property type="entry name" value="CcmE"/>
    <property type="match status" value="1"/>
</dbReference>
<organism evidence="12 13">
    <name type="scientific">Tardiphaga alba</name>
    <dbReference type="NCBI Taxonomy" id="340268"/>
    <lineage>
        <taxon>Bacteria</taxon>
        <taxon>Pseudomonadati</taxon>
        <taxon>Pseudomonadota</taxon>
        <taxon>Alphaproteobacteria</taxon>
        <taxon>Hyphomicrobiales</taxon>
        <taxon>Nitrobacteraceae</taxon>
        <taxon>Tardiphaga</taxon>
    </lineage>
</organism>
<evidence type="ECO:0000256" key="2">
    <source>
        <dbReference type="ARBA" id="ARBA00022617"/>
    </source>
</evidence>
<keyword evidence="7 10" id="KW-1133">Transmembrane helix</keyword>
<keyword evidence="6 10" id="KW-0735">Signal-anchor</keyword>
<evidence type="ECO:0000256" key="8">
    <source>
        <dbReference type="ARBA" id="ARBA00023004"/>
    </source>
</evidence>
<keyword evidence="13" id="KW-1185">Reference proteome</keyword>
<dbReference type="InterPro" id="IPR036127">
    <property type="entry name" value="CcmE-like_sf"/>
</dbReference>
<feature type="binding site" description="axial binding residue" evidence="10">
    <location>
        <position position="126"/>
    </location>
    <ligand>
        <name>heme</name>
        <dbReference type="ChEBI" id="CHEBI:30413"/>
    </ligand>
    <ligandPart>
        <name>Fe</name>
        <dbReference type="ChEBI" id="CHEBI:18248"/>
    </ligandPart>
</feature>
<dbReference type="Proteomes" id="UP000682843">
    <property type="component" value="Chromosome"/>
</dbReference>
<dbReference type="NCBIfam" id="NF009731">
    <property type="entry name" value="PRK13254.1-5"/>
    <property type="match status" value="1"/>
</dbReference>
<feature type="region of interest" description="Disordered" evidence="11">
    <location>
        <begin position="139"/>
        <end position="169"/>
    </location>
</feature>
<keyword evidence="8 10" id="KW-0408">Iron</keyword>
<evidence type="ECO:0000256" key="4">
    <source>
        <dbReference type="ARBA" id="ARBA00022723"/>
    </source>
</evidence>
<evidence type="ECO:0000256" key="3">
    <source>
        <dbReference type="ARBA" id="ARBA00022692"/>
    </source>
</evidence>
<comment type="subcellular location">
    <subcellularLocation>
        <location evidence="10">Cell membrane</location>
        <topology evidence="10">Single-pass type II membrane protein</topology>
    </subcellularLocation>
    <subcellularLocation>
        <location evidence="1">Membrane</location>
    </subcellularLocation>
</comment>
<dbReference type="Gene3D" id="2.40.50.140">
    <property type="entry name" value="Nucleic acid-binding proteins"/>
    <property type="match status" value="1"/>
</dbReference>
<dbReference type="PANTHER" id="PTHR34128">
    <property type="entry name" value="CYTOCHROME C-TYPE BIOGENESIS PROTEIN CCME HOMOLOG, MITOCHONDRIAL"/>
    <property type="match status" value="1"/>
</dbReference>
<dbReference type="SUPFAM" id="SSF82093">
    <property type="entry name" value="Heme chaperone CcmE"/>
    <property type="match status" value="1"/>
</dbReference>
<dbReference type="NCBIfam" id="NF009729">
    <property type="entry name" value="PRK13254.1-3"/>
    <property type="match status" value="1"/>
</dbReference>
<feature type="topological domain" description="Extracellular" evidence="10">
    <location>
        <begin position="29"/>
        <end position="169"/>
    </location>
</feature>
<evidence type="ECO:0000256" key="7">
    <source>
        <dbReference type="ARBA" id="ARBA00022989"/>
    </source>
</evidence>
<dbReference type="NCBIfam" id="NF009727">
    <property type="entry name" value="PRK13254.1-1"/>
    <property type="match status" value="1"/>
</dbReference>
<feature type="binding site" description="covalent" evidence="10">
    <location>
        <position position="122"/>
    </location>
    <ligand>
        <name>heme</name>
        <dbReference type="ChEBI" id="CHEBI:30413"/>
    </ligand>
</feature>
<reference evidence="12 13" key="1">
    <citation type="submission" date="2019-02" db="EMBL/GenBank/DDBJ databases">
        <title>Emended description of the genus Rhodopseudomonas and description of Rhodopseudomonas albus sp. nov., a non-phototrophic, heavy-metal-tolerant bacterium isolated from garden soil.</title>
        <authorList>
            <person name="Bao Z."/>
            <person name="Cao W.W."/>
            <person name="Sato Y."/>
            <person name="Nishizawa T."/>
            <person name="Zhao J."/>
            <person name="Guo Y."/>
            <person name="Ohta H."/>
        </authorList>
    </citation>
    <scope>NUCLEOTIDE SEQUENCE [LARGE SCALE GENOMIC DNA]</scope>
    <source>
        <strain evidence="12 13">SK50-23</strain>
    </source>
</reference>
<evidence type="ECO:0000256" key="1">
    <source>
        <dbReference type="ARBA" id="ARBA00004370"/>
    </source>
</evidence>
<evidence type="ECO:0000256" key="11">
    <source>
        <dbReference type="SAM" id="MobiDB-lite"/>
    </source>
</evidence>
<evidence type="ECO:0000313" key="13">
    <source>
        <dbReference type="Proteomes" id="UP000682843"/>
    </source>
</evidence>
<proteinExistence type="inferred from homology"/>
<evidence type="ECO:0000256" key="10">
    <source>
        <dbReference type="HAMAP-Rule" id="MF_01959"/>
    </source>
</evidence>
<keyword evidence="3 10" id="KW-0812">Transmembrane</keyword>
<evidence type="ECO:0000256" key="6">
    <source>
        <dbReference type="ARBA" id="ARBA00022968"/>
    </source>
</evidence>
<comment type="similarity">
    <text evidence="10">Belongs to the CcmE/CycJ family.</text>
</comment>
<keyword evidence="4 10" id="KW-0479">Metal-binding</keyword>
<dbReference type="PANTHER" id="PTHR34128:SF2">
    <property type="entry name" value="CYTOCHROME C-TYPE BIOGENESIS PROTEIN CCME HOMOLOG, MITOCHONDRIAL"/>
    <property type="match status" value="1"/>
</dbReference>
<dbReference type="RefSeq" id="WP_211912858.1">
    <property type="nucleotide sequence ID" value="NZ_CP036498.1"/>
</dbReference>
<feature type="topological domain" description="Cytoplasmic" evidence="10">
    <location>
        <begin position="1"/>
        <end position="7"/>
    </location>
</feature>
<dbReference type="EMBL" id="CP036498">
    <property type="protein sequence ID" value="QUS39314.1"/>
    <property type="molecule type" value="Genomic_DNA"/>
</dbReference>
<keyword evidence="2 10" id="KW-0349">Heme</keyword>
<dbReference type="Pfam" id="PF03100">
    <property type="entry name" value="CcmE"/>
    <property type="match status" value="1"/>
</dbReference>
<gene>
    <name evidence="10 12" type="primary">ccmE</name>
    <name evidence="10" type="synonym">cycJ</name>
    <name evidence="12" type="ORF">RPMA_11070</name>
</gene>
<accession>A0ABX8A6I2</accession>
<evidence type="ECO:0000313" key="12">
    <source>
        <dbReference type="EMBL" id="QUS39314.1"/>
    </source>
</evidence>
<name>A0ABX8A6I2_9BRAD</name>
<sequence>MTRKQRRLTMISGALAILAIAAGLVLNAMRDSIVFFSTPTMAAEKQIPAGKRFRLGGMVEAGSLVRGENLAVSFKVSDGGATLPVNYKGILPDLFREGQGVVTEGALDANGVFKADTVLAKHDETYMPKEVADALKKQGRWKEGEGGKPVVSQDTTSANTTGGKPSVTQ</sequence>
<dbReference type="InterPro" id="IPR004329">
    <property type="entry name" value="CcmE"/>
</dbReference>
<keyword evidence="10" id="KW-1003">Cell membrane</keyword>
<feature type="compositionally biased region" description="Polar residues" evidence="11">
    <location>
        <begin position="152"/>
        <end position="169"/>
    </location>
</feature>
<comment type="function">
    <text evidence="10">Heme chaperone required for the biogenesis of c-type cytochromes. Transiently binds heme delivered by CcmC and transfers the heme to apo-cytochromes in a process facilitated by CcmF and CcmH.</text>
</comment>